<protein>
    <submittedName>
        <fullName evidence="1">Uncharacterized protein</fullName>
    </submittedName>
</protein>
<dbReference type="Pfam" id="PF13270">
    <property type="entry name" value="CCDC28"/>
    <property type="match status" value="1"/>
</dbReference>
<evidence type="ECO:0000313" key="2">
    <source>
        <dbReference type="Proteomes" id="UP000268093"/>
    </source>
</evidence>
<dbReference type="EMBL" id="RBNI01002373">
    <property type="protein sequence ID" value="RUP49363.1"/>
    <property type="molecule type" value="Genomic_DNA"/>
</dbReference>
<keyword evidence="2" id="KW-1185">Reference proteome</keyword>
<reference evidence="1 2" key="1">
    <citation type="journal article" date="2018" name="New Phytol.">
        <title>Phylogenomics of Endogonaceae and evolution of mycorrhizas within Mucoromycota.</title>
        <authorList>
            <person name="Chang Y."/>
            <person name="Desiro A."/>
            <person name="Na H."/>
            <person name="Sandor L."/>
            <person name="Lipzen A."/>
            <person name="Clum A."/>
            <person name="Barry K."/>
            <person name="Grigoriev I.V."/>
            <person name="Martin F.M."/>
            <person name="Stajich J.E."/>
            <person name="Smith M.E."/>
            <person name="Bonito G."/>
            <person name="Spatafora J.W."/>
        </authorList>
    </citation>
    <scope>NUCLEOTIDE SEQUENCE [LARGE SCALE GENOMIC DNA]</scope>
    <source>
        <strain evidence="1 2">GMNB39</strain>
    </source>
</reference>
<gene>
    <name evidence="1" type="ORF">BC936DRAFT_142704</name>
</gene>
<dbReference type="OrthoDB" id="2419780at2759"/>
<accession>A0A433DEU1</accession>
<name>A0A433DEU1_9FUNG</name>
<comment type="caution">
    <text evidence="1">The sequence shown here is derived from an EMBL/GenBank/DDBJ whole genome shotgun (WGS) entry which is preliminary data.</text>
</comment>
<dbReference type="InterPro" id="IPR025271">
    <property type="entry name" value="CCDC28"/>
</dbReference>
<sequence>MTAQTADHDRVLQSLEGEFKRMDRMFARGEMRAFGRNSDAIFKELDVIRRKQIKLAHEHIALDEVANDEIPAGGNTESGSQEAYKKNAEGFAKKEMYLNNLMAKLFASWYSKYVYLLSHTLWSRPSLLLFLRVPWSAHFIAHALHHPSATRNPVTAIFDDADDDNSNVDANDVGLQLEDLGKSMNSFNELSNSVSNPLPYPSAPFASSEPMARSASEGSAGSRISYAEGTVSGAPSRRGSGVLGTSKLPASVAAQQLAGGEASGKKPGQSVARNLKRSTTETIEVEMTDIRGEGKGKGPVGRAEVV</sequence>
<dbReference type="Proteomes" id="UP000268093">
    <property type="component" value="Unassembled WGS sequence"/>
</dbReference>
<evidence type="ECO:0000313" key="1">
    <source>
        <dbReference type="EMBL" id="RUP49363.1"/>
    </source>
</evidence>
<proteinExistence type="predicted"/>
<organism evidence="1 2">
    <name type="scientific">Jimgerdemannia flammicorona</name>
    <dbReference type="NCBI Taxonomy" id="994334"/>
    <lineage>
        <taxon>Eukaryota</taxon>
        <taxon>Fungi</taxon>
        <taxon>Fungi incertae sedis</taxon>
        <taxon>Mucoromycota</taxon>
        <taxon>Mucoromycotina</taxon>
        <taxon>Endogonomycetes</taxon>
        <taxon>Endogonales</taxon>
        <taxon>Endogonaceae</taxon>
        <taxon>Jimgerdemannia</taxon>
    </lineage>
</organism>